<name>A0ABW7VMA2_STROI</name>
<accession>A0ABW7VMA2</accession>
<protein>
    <submittedName>
        <fullName evidence="3">Helicase associated domain-containing protein</fullName>
    </submittedName>
</protein>
<dbReference type="RefSeq" id="WP_244218207.1">
    <property type="nucleotide sequence ID" value="NZ_JBIRUT010000005.1"/>
</dbReference>
<proteinExistence type="predicted"/>
<feature type="region of interest" description="Disordered" evidence="1">
    <location>
        <begin position="1"/>
        <end position="24"/>
    </location>
</feature>
<gene>
    <name evidence="3" type="ORF">ACH49L_43875</name>
</gene>
<comment type="caution">
    <text evidence="3">The sequence shown here is derived from an EMBL/GenBank/DDBJ whole genome shotgun (WGS) entry which is preliminary data.</text>
</comment>
<dbReference type="InterPro" id="IPR005114">
    <property type="entry name" value="Helicase_assoc"/>
</dbReference>
<feature type="domain" description="Helicase-associated" evidence="2">
    <location>
        <begin position="26"/>
        <end position="92"/>
    </location>
</feature>
<dbReference type="EMBL" id="JBIRWM010000038">
    <property type="protein sequence ID" value="MFI2162491.1"/>
    <property type="molecule type" value="Genomic_DNA"/>
</dbReference>
<organism evidence="3 4">
    <name type="scientific">Streptomyces olivaceoviridis</name>
    <name type="common">Streptomyces corchorusii</name>
    <dbReference type="NCBI Taxonomy" id="1921"/>
    <lineage>
        <taxon>Bacteria</taxon>
        <taxon>Bacillati</taxon>
        <taxon>Actinomycetota</taxon>
        <taxon>Actinomycetes</taxon>
        <taxon>Kitasatosporales</taxon>
        <taxon>Streptomycetaceae</taxon>
        <taxon>Streptomyces</taxon>
    </lineage>
</organism>
<evidence type="ECO:0000259" key="2">
    <source>
        <dbReference type="Pfam" id="PF03457"/>
    </source>
</evidence>
<dbReference type="Pfam" id="PF03457">
    <property type="entry name" value="HA"/>
    <property type="match status" value="1"/>
</dbReference>
<keyword evidence="4" id="KW-1185">Reference proteome</keyword>
<dbReference type="Gene3D" id="6.10.140.530">
    <property type="match status" value="1"/>
</dbReference>
<reference evidence="3 4" key="1">
    <citation type="submission" date="2024-10" db="EMBL/GenBank/DDBJ databases">
        <title>The Natural Products Discovery Center: Release of the First 8490 Sequenced Strains for Exploring Actinobacteria Biosynthetic Diversity.</title>
        <authorList>
            <person name="Kalkreuter E."/>
            <person name="Kautsar S.A."/>
            <person name="Yang D."/>
            <person name="Bader C.D."/>
            <person name="Teijaro C.N."/>
            <person name="Fluegel L."/>
            <person name="Davis C.M."/>
            <person name="Simpson J.R."/>
            <person name="Lauterbach L."/>
            <person name="Steele A.D."/>
            <person name="Gui C."/>
            <person name="Meng S."/>
            <person name="Li G."/>
            <person name="Viehrig K."/>
            <person name="Ye F."/>
            <person name="Su P."/>
            <person name="Kiefer A.F."/>
            <person name="Nichols A."/>
            <person name="Cepeda A.J."/>
            <person name="Yan W."/>
            <person name="Fan B."/>
            <person name="Jiang Y."/>
            <person name="Adhikari A."/>
            <person name="Zheng C.-J."/>
            <person name="Schuster L."/>
            <person name="Cowan T.M."/>
            <person name="Smanski M.J."/>
            <person name="Chevrette M.G."/>
            <person name="De Carvalho L.P.S."/>
            <person name="Shen B."/>
        </authorList>
    </citation>
    <scope>NUCLEOTIDE SEQUENCE [LARGE SCALE GENOMIC DNA]</scope>
    <source>
        <strain evidence="3 4">NPDC020295</strain>
    </source>
</reference>
<sequence length="94" mass="10797">MAPRQRARSGARQPAERPAKLTANGKWALNLRAARQLHAREGHLRPARKHIERLDVDGEAVDIKLGTFLDNTRRRADKLTPERRADLDQLGMRW</sequence>
<evidence type="ECO:0000313" key="4">
    <source>
        <dbReference type="Proteomes" id="UP001611397"/>
    </source>
</evidence>
<evidence type="ECO:0000256" key="1">
    <source>
        <dbReference type="SAM" id="MobiDB-lite"/>
    </source>
</evidence>
<evidence type="ECO:0000313" key="3">
    <source>
        <dbReference type="EMBL" id="MFI2162491.1"/>
    </source>
</evidence>
<dbReference type="Proteomes" id="UP001611397">
    <property type="component" value="Unassembled WGS sequence"/>
</dbReference>